<sequence>MCMSKREHMRVQERMSKKTQVSEGNRGVLLNPSSEGRRLRENALEGKGAQDSWLVFKDNLLKAQQMSIPTCKKLSKCGRPLWMNRELVTKGKAVDVIYLDCNEAFDRVSHGILLARLVRYGLDEWTIGWMENWLDCWAKRVVISGITN</sequence>
<comment type="caution">
    <text evidence="2">The sequence shown here is derived from an EMBL/GenBank/DDBJ whole genome shotgun (WGS) entry which is preliminary data.</text>
</comment>
<accession>A0AAN7RT24</accession>
<dbReference type="AlphaFoldDB" id="A0AAN7RT24"/>
<evidence type="ECO:0000313" key="3">
    <source>
        <dbReference type="Proteomes" id="UP001333110"/>
    </source>
</evidence>
<evidence type="ECO:0000256" key="1">
    <source>
        <dbReference type="SAM" id="MobiDB-lite"/>
    </source>
</evidence>
<feature type="region of interest" description="Disordered" evidence="1">
    <location>
        <begin position="1"/>
        <end position="33"/>
    </location>
</feature>
<name>A0AAN7RT24_MYCAM</name>
<dbReference type="EMBL" id="JAUNZN010000033">
    <property type="protein sequence ID" value="KAK4806778.1"/>
    <property type="molecule type" value="Genomic_DNA"/>
</dbReference>
<feature type="compositionally biased region" description="Basic and acidic residues" evidence="1">
    <location>
        <begin position="1"/>
        <end position="16"/>
    </location>
</feature>
<proteinExistence type="predicted"/>
<evidence type="ECO:0008006" key="4">
    <source>
        <dbReference type="Google" id="ProtNLM"/>
    </source>
</evidence>
<organism evidence="2 3">
    <name type="scientific">Mycteria americana</name>
    <name type="common">Wood stork</name>
    <dbReference type="NCBI Taxonomy" id="33587"/>
    <lineage>
        <taxon>Eukaryota</taxon>
        <taxon>Metazoa</taxon>
        <taxon>Chordata</taxon>
        <taxon>Craniata</taxon>
        <taxon>Vertebrata</taxon>
        <taxon>Euteleostomi</taxon>
        <taxon>Archelosauria</taxon>
        <taxon>Archosauria</taxon>
        <taxon>Dinosauria</taxon>
        <taxon>Saurischia</taxon>
        <taxon>Theropoda</taxon>
        <taxon>Coelurosauria</taxon>
        <taxon>Aves</taxon>
        <taxon>Neognathae</taxon>
        <taxon>Neoaves</taxon>
        <taxon>Aequornithes</taxon>
        <taxon>Ciconiiformes</taxon>
        <taxon>Ciconiidae</taxon>
        <taxon>Mycteria</taxon>
    </lineage>
</organism>
<evidence type="ECO:0000313" key="2">
    <source>
        <dbReference type="EMBL" id="KAK4806778.1"/>
    </source>
</evidence>
<dbReference type="Proteomes" id="UP001333110">
    <property type="component" value="Unassembled WGS sequence"/>
</dbReference>
<reference evidence="2 3" key="1">
    <citation type="journal article" date="2023" name="J. Hered.">
        <title>Chromosome-level genome of the wood stork (Mycteria americana) provides insight into avian chromosome evolution.</title>
        <authorList>
            <person name="Flamio R. Jr."/>
            <person name="Ramstad K.M."/>
        </authorList>
    </citation>
    <scope>NUCLEOTIDE SEQUENCE [LARGE SCALE GENOMIC DNA]</scope>
    <source>
        <strain evidence="2">JAX WOST 10</strain>
    </source>
</reference>
<protein>
    <recommendedName>
        <fullName evidence="4">Reverse transcriptase domain-containing protein</fullName>
    </recommendedName>
</protein>
<gene>
    <name evidence="2" type="ORF">QYF61_005574</name>
</gene>
<keyword evidence="3" id="KW-1185">Reference proteome</keyword>